<reference evidence="2 3" key="1">
    <citation type="submission" date="2018-05" db="EMBL/GenBank/DDBJ databases">
        <title>Kurthia sibirica genome sequence.</title>
        <authorList>
            <person name="Maclea K.S."/>
            <person name="Goen A.E."/>
        </authorList>
    </citation>
    <scope>NUCLEOTIDE SEQUENCE [LARGE SCALE GENOMIC DNA]</scope>
    <source>
        <strain evidence="2 3">ATCC 49154</strain>
    </source>
</reference>
<sequence>MIKILLSALMAMSMTASATTLQKSAPKELTYEQLQLYMPASQEEEGTLTIEQSTRKLDMKLTYDAMVDGWYGQDETIPFGVGYQLRKDELLVGAPSSDQIYVSFDIPVRQGQVTTYDAGNQTMTKHSKIRTLNGRYGKTDNCLVVENMESNTVYYFAQGSGLIAIVEK</sequence>
<dbReference type="AlphaFoldDB" id="A0A2U3AES2"/>
<evidence type="ECO:0000256" key="1">
    <source>
        <dbReference type="SAM" id="SignalP"/>
    </source>
</evidence>
<evidence type="ECO:0000313" key="2">
    <source>
        <dbReference type="EMBL" id="PWI23027.1"/>
    </source>
</evidence>
<keyword evidence="3" id="KW-1185">Reference proteome</keyword>
<feature type="chain" id="PRO_5015513816" description="DUF4309 domain-containing protein" evidence="1">
    <location>
        <begin position="19"/>
        <end position="168"/>
    </location>
</feature>
<dbReference type="Proteomes" id="UP000245938">
    <property type="component" value="Unassembled WGS sequence"/>
</dbReference>
<dbReference type="EMBL" id="QFVR01000042">
    <property type="protein sequence ID" value="PWI23027.1"/>
    <property type="molecule type" value="Genomic_DNA"/>
</dbReference>
<evidence type="ECO:0000313" key="3">
    <source>
        <dbReference type="Proteomes" id="UP000245938"/>
    </source>
</evidence>
<organism evidence="2 3">
    <name type="scientific">Kurthia sibirica</name>
    <dbReference type="NCBI Taxonomy" id="202750"/>
    <lineage>
        <taxon>Bacteria</taxon>
        <taxon>Bacillati</taxon>
        <taxon>Bacillota</taxon>
        <taxon>Bacilli</taxon>
        <taxon>Bacillales</taxon>
        <taxon>Caryophanaceae</taxon>
        <taxon>Kurthia</taxon>
    </lineage>
</organism>
<name>A0A2U3AES2_9BACL</name>
<proteinExistence type="predicted"/>
<protein>
    <recommendedName>
        <fullName evidence="4">DUF4309 domain-containing protein</fullName>
    </recommendedName>
</protein>
<feature type="signal peptide" evidence="1">
    <location>
        <begin position="1"/>
        <end position="18"/>
    </location>
</feature>
<evidence type="ECO:0008006" key="4">
    <source>
        <dbReference type="Google" id="ProtNLM"/>
    </source>
</evidence>
<comment type="caution">
    <text evidence="2">The sequence shown here is derived from an EMBL/GenBank/DDBJ whole genome shotgun (WGS) entry which is preliminary data.</text>
</comment>
<gene>
    <name evidence="2" type="ORF">DEX24_16480</name>
</gene>
<accession>A0A2U3AES2</accession>
<dbReference type="RefSeq" id="WP_109307472.1">
    <property type="nucleotide sequence ID" value="NZ_BJUF01000078.1"/>
</dbReference>
<keyword evidence="1" id="KW-0732">Signal</keyword>